<accession>A0A450RV16</accession>
<evidence type="ECO:0000313" key="1">
    <source>
        <dbReference type="EMBL" id="VFJ43036.1"/>
    </source>
</evidence>
<dbReference type="InterPro" id="IPR011747">
    <property type="entry name" value="CHP02241"/>
</dbReference>
<dbReference type="EMBL" id="CAADEY010000049">
    <property type="protein sequence ID" value="VFJ55616.1"/>
    <property type="molecule type" value="Genomic_DNA"/>
</dbReference>
<dbReference type="Pfam" id="PF06841">
    <property type="entry name" value="Phage_T4_gp19"/>
    <property type="match status" value="1"/>
</dbReference>
<dbReference type="InterPro" id="IPR010667">
    <property type="entry name" value="Phage_T4_Gp19"/>
</dbReference>
<protein>
    <submittedName>
        <fullName evidence="1">Conserved hypothetical phage tail region protein</fullName>
    </submittedName>
</protein>
<dbReference type="PANTHER" id="PTHR38009:SF1">
    <property type="entry name" value="CONSERVED HYPOTHETICAL PHAGE TAIL PROTEIN"/>
    <property type="match status" value="1"/>
</dbReference>
<dbReference type="AlphaFoldDB" id="A0A450RV16"/>
<gene>
    <name evidence="1" type="ORF">BECKDK2373B_GA0170837_100416</name>
    <name evidence="2" type="ORF">BECKDK2373C_GA0170839_104924</name>
</gene>
<dbReference type="NCBIfam" id="TIGR02241">
    <property type="entry name" value="conserved hypothetical phage tail region protein"/>
    <property type="match status" value="1"/>
</dbReference>
<name>A0A450RV16_9GAMM</name>
<dbReference type="EMBL" id="CAADEX010000004">
    <property type="protein sequence ID" value="VFJ43036.1"/>
    <property type="molecule type" value="Genomic_DNA"/>
</dbReference>
<evidence type="ECO:0000313" key="2">
    <source>
        <dbReference type="EMBL" id="VFJ55616.1"/>
    </source>
</evidence>
<sequence>MAIPEIPGPLPFFGTPPLGFRFGVVFFMGGKIPNPIDTLFQKVSGLGSTINTITVGEGGQNLYSHRLPEKIQYDNLVLERGMVVGSPLVWDFNGTMSSFRFTPSNVLVTLLDNTYLPAAAWWFMKAYPVAWRVSDLDATENSVVIETMELAYQHMRVIRI</sequence>
<dbReference type="PANTHER" id="PTHR38009">
    <property type="entry name" value="CONSERVED HYPOTHETICAL PHAGE TAIL PROTEIN"/>
    <property type="match status" value="1"/>
</dbReference>
<reference evidence="1" key="1">
    <citation type="submission" date="2019-02" db="EMBL/GenBank/DDBJ databases">
        <authorList>
            <person name="Gruber-Vodicka R. H."/>
            <person name="Seah K. B. B."/>
        </authorList>
    </citation>
    <scope>NUCLEOTIDE SEQUENCE</scope>
    <source>
        <strain evidence="2">BECK_DK161</strain>
        <strain evidence="1">BECK_DK47</strain>
    </source>
</reference>
<dbReference type="GO" id="GO:0005198">
    <property type="term" value="F:structural molecule activity"/>
    <property type="evidence" value="ECO:0007669"/>
    <property type="project" value="InterPro"/>
</dbReference>
<organism evidence="1">
    <name type="scientific">Candidatus Kentrum sp. DK</name>
    <dbReference type="NCBI Taxonomy" id="2126562"/>
    <lineage>
        <taxon>Bacteria</taxon>
        <taxon>Pseudomonadati</taxon>
        <taxon>Pseudomonadota</taxon>
        <taxon>Gammaproteobacteria</taxon>
        <taxon>Candidatus Kentrum</taxon>
    </lineage>
</organism>
<proteinExistence type="predicted"/>